<protein>
    <submittedName>
        <fullName evidence="4">Damage-inducible protein DinB</fullName>
    </submittedName>
</protein>
<comment type="caution">
    <text evidence="4">The sequence shown here is derived from an EMBL/GenBank/DDBJ whole genome shotgun (WGS) entry which is preliminary data.</text>
</comment>
<feature type="binding site" evidence="3">
    <location>
        <position position="62"/>
    </location>
    <ligand>
        <name>a divalent metal cation</name>
        <dbReference type="ChEBI" id="CHEBI:60240"/>
    </ligand>
</feature>
<keyword evidence="5" id="KW-1185">Reference proteome</keyword>
<dbReference type="RefSeq" id="WP_168870237.1">
    <property type="nucleotide sequence ID" value="NZ_JABAIA010000001.1"/>
</dbReference>
<sequence length="182" mass="20462">MINTIITPATATTELVNYAKGFAAYELWAVKTTVEWLKTKDATLLETPVTSSYGTIKETLKHMWATSAWWVKNLRGEHPSLSFGPLECNESVAEVLEGVVKQAEELLELISAMTPEQLVQAYPVTIPFTGDFNIPGYEMLSQITHHTTYHRGQIVTMGRHLGITDASNTDYMFYLLVGEKRY</sequence>
<dbReference type="InterPro" id="IPR007837">
    <property type="entry name" value="DinB"/>
</dbReference>
<organism evidence="4 5">
    <name type="scientific">Chitinophaga varians</name>
    <dbReference type="NCBI Taxonomy" id="2202339"/>
    <lineage>
        <taxon>Bacteria</taxon>
        <taxon>Pseudomonadati</taxon>
        <taxon>Bacteroidota</taxon>
        <taxon>Chitinophagia</taxon>
        <taxon>Chitinophagales</taxon>
        <taxon>Chitinophagaceae</taxon>
        <taxon>Chitinophaga</taxon>
    </lineage>
</organism>
<dbReference type="Pfam" id="PF05163">
    <property type="entry name" value="DinB"/>
    <property type="match status" value="1"/>
</dbReference>
<dbReference type="PANTHER" id="PTHR37302">
    <property type="entry name" value="SLR1116 PROTEIN"/>
    <property type="match status" value="1"/>
</dbReference>
<proteinExistence type="inferred from homology"/>
<dbReference type="InterPro" id="IPR034660">
    <property type="entry name" value="DinB/YfiT-like"/>
</dbReference>
<feature type="binding site" evidence="3">
    <location>
        <position position="150"/>
    </location>
    <ligand>
        <name>a divalent metal cation</name>
        <dbReference type="ChEBI" id="CHEBI:60240"/>
    </ligand>
</feature>
<dbReference type="EMBL" id="JABAIA010000001">
    <property type="protein sequence ID" value="NLR64290.1"/>
    <property type="molecule type" value="Genomic_DNA"/>
</dbReference>
<dbReference type="PANTHER" id="PTHR37302:SF3">
    <property type="entry name" value="DAMAGE-INDUCIBLE PROTEIN DINB"/>
    <property type="match status" value="1"/>
</dbReference>
<feature type="binding site" evidence="3">
    <location>
        <position position="146"/>
    </location>
    <ligand>
        <name>a divalent metal cation</name>
        <dbReference type="ChEBI" id="CHEBI:60240"/>
    </ligand>
</feature>
<dbReference type="GO" id="GO:0046872">
    <property type="term" value="F:metal ion binding"/>
    <property type="evidence" value="ECO:0007669"/>
    <property type="project" value="UniProtKB-KW"/>
</dbReference>
<reference evidence="4 5" key="1">
    <citation type="submission" date="2020-04" db="EMBL/GenBank/DDBJ databases">
        <authorList>
            <person name="Yin C."/>
        </authorList>
    </citation>
    <scope>NUCLEOTIDE SEQUENCE [LARGE SCALE GENOMIC DNA]</scope>
    <source>
        <strain evidence="4 5">Ae27</strain>
    </source>
</reference>
<evidence type="ECO:0000256" key="2">
    <source>
        <dbReference type="ARBA" id="ARBA00022723"/>
    </source>
</evidence>
<name>A0A847RE52_9BACT</name>
<evidence type="ECO:0000256" key="3">
    <source>
        <dbReference type="PIRSR" id="PIRSR607837-1"/>
    </source>
</evidence>
<evidence type="ECO:0000313" key="5">
    <source>
        <dbReference type="Proteomes" id="UP000570474"/>
    </source>
</evidence>
<accession>A0A847RE52</accession>
<evidence type="ECO:0000313" key="4">
    <source>
        <dbReference type="EMBL" id="NLR64290.1"/>
    </source>
</evidence>
<dbReference type="SUPFAM" id="SSF109854">
    <property type="entry name" value="DinB/YfiT-like putative metalloenzymes"/>
    <property type="match status" value="1"/>
</dbReference>
<keyword evidence="2 3" id="KW-0479">Metal-binding</keyword>
<dbReference type="Proteomes" id="UP000570474">
    <property type="component" value="Unassembled WGS sequence"/>
</dbReference>
<comment type="similarity">
    <text evidence="1">Belongs to the DinB family.</text>
</comment>
<dbReference type="Gene3D" id="1.20.120.450">
    <property type="entry name" value="dinb family like domain"/>
    <property type="match status" value="1"/>
</dbReference>
<evidence type="ECO:0000256" key="1">
    <source>
        <dbReference type="ARBA" id="ARBA00008635"/>
    </source>
</evidence>
<dbReference type="AlphaFoldDB" id="A0A847RE52"/>
<gene>
    <name evidence="4" type="ORF">HGH92_08225</name>
</gene>